<evidence type="ECO:0000313" key="2">
    <source>
        <dbReference type="Proteomes" id="UP000001819"/>
    </source>
</evidence>
<dbReference type="InterPro" id="IPR002557">
    <property type="entry name" value="Chitin-bd_dom"/>
</dbReference>
<dbReference type="Proteomes" id="UP000001819">
    <property type="component" value="Chromosome X"/>
</dbReference>
<dbReference type="InterPro" id="IPR036508">
    <property type="entry name" value="Chitin-bd_dom_sf"/>
</dbReference>
<dbReference type="PROSITE" id="PS50940">
    <property type="entry name" value="CHIT_BIND_II"/>
    <property type="match status" value="2"/>
</dbReference>
<proteinExistence type="predicted"/>
<keyword evidence="2" id="KW-1185">Reference proteome</keyword>
<feature type="non-terminal residue" evidence="3">
    <location>
        <position position="1"/>
    </location>
</feature>
<dbReference type="GO" id="GO:0005576">
    <property type="term" value="C:extracellular region"/>
    <property type="evidence" value="ECO:0007669"/>
    <property type="project" value="InterPro"/>
</dbReference>
<dbReference type="SMART" id="SM00494">
    <property type="entry name" value="ChtBD2"/>
    <property type="match status" value="1"/>
</dbReference>
<feature type="domain" description="Chitin-binding type-2" evidence="1">
    <location>
        <begin position="188"/>
        <end position="251"/>
    </location>
</feature>
<name>A0A6I8W230_DROPS</name>
<dbReference type="KEGG" id="dpo:13036337"/>
<evidence type="ECO:0000313" key="3">
    <source>
        <dbReference type="RefSeq" id="XP_033237382.1"/>
    </source>
</evidence>
<dbReference type="Bgee" id="FBgn0261484">
    <property type="expression patterns" value="Expressed in male reproductive system and 1 other cell type or tissue"/>
</dbReference>
<dbReference type="SUPFAM" id="SSF57625">
    <property type="entry name" value="Invertebrate chitin-binding proteins"/>
    <property type="match status" value="1"/>
</dbReference>
<evidence type="ECO:0000259" key="1">
    <source>
        <dbReference type="PROSITE" id="PS50940"/>
    </source>
</evidence>
<dbReference type="RefSeq" id="XP_033237382.1">
    <property type="nucleotide sequence ID" value="XM_033381491.1"/>
</dbReference>
<protein>
    <recommendedName>
        <fullName evidence="1">Chitin-binding type-2 domain-containing protein</fullName>
    </recommendedName>
</protein>
<reference evidence="3" key="1">
    <citation type="submission" date="2025-08" db="UniProtKB">
        <authorList>
            <consortium name="RefSeq"/>
        </authorList>
    </citation>
    <scope>IDENTIFICATION</scope>
    <source>
        <strain evidence="3">MV-25-SWS-2005</strain>
        <tissue evidence="3">Whole body</tissue>
    </source>
</reference>
<feature type="domain" description="Chitin-binding type-2" evidence="1">
    <location>
        <begin position="96"/>
        <end position="160"/>
    </location>
</feature>
<organism evidence="2 3">
    <name type="scientific">Drosophila pseudoobscura pseudoobscura</name>
    <name type="common">Fruit fly</name>
    <dbReference type="NCBI Taxonomy" id="46245"/>
    <lineage>
        <taxon>Eukaryota</taxon>
        <taxon>Metazoa</taxon>
        <taxon>Ecdysozoa</taxon>
        <taxon>Arthropoda</taxon>
        <taxon>Hexapoda</taxon>
        <taxon>Insecta</taxon>
        <taxon>Pterygota</taxon>
        <taxon>Neoptera</taxon>
        <taxon>Endopterygota</taxon>
        <taxon>Diptera</taxon>
        <taxon>Brachycera</taxon>
        <taxon>Muscomorpha</taxon>
        <taxon>Ephydroidea</taxon>
        <taxon>Drosophilidae</taxon>
        <taxon>Drosophila</taxon>
        <taxon>Sophophora</taxon>
    </lineage>
</organism>
<dbReference type="GO" id="GO:0008061">
    <property type="term" value="F:chitin binding"/>
    <property type="evidence" value="ECO:0007669"/>
    <property type="project" value="InterPro"/>
</dbReference>
<dbReference type="InParanoid" id="A0A6I8W230"/>
<dbReference type="AlphaFoldDB" id="A0A6I8W230"/>
<gene>
    <name evidence="3" type="primary">LOC13036337</name>
</gene>
<sequence length="251" mass="27101">YSFLSTFVATYVPEFKILAQHAAATCGVCQPVSRTVCLSENTFSACVKGVPLNDIIKCPTNFFCTDGDYTCYENADPVCKADSAPETTTVKPWTAEEACQQTTKSGFLENENDPTCTSYLYCKFATDGSLEILNLNCPTNKYFDASIKGCTDTKPAECTEVSTTLPTDEIPATIATTTTTTEKPWSAEETCLNVTKSTSFTNEDDPTCATYLFCYVANGAVKALIKSCPSTTPYFDSTISGCSAIKPNNCT</sequence>
<accession>A0A6I8W230</accession>